<dbReference type="InterPro" id="IPR050464">
    <property type="entry name" value="Zeta_carotene_desat/Oxidored"/>
</dbReference>
<accession>A0A2S1R7C6</accession>
<keyword evidence="15" id="KW-1185">Reference proteome</keyword>
<dbReference type="UniPathway" id="UPA00252"/>
<organism evidence="14 15">
    <name type="scientific">Dietzia lutea</name>
    <dbReference type="NCBI Taxonomy" id="546160"/>
    <lineage>
        <taxon>Bacteria</taxon>
        <taxon>Bacillati</taxon>
        <taxon>Actinomycetota</taxon>
        <taxon>Actinomycetes</taxon>
        <taxon>Mycobacteriales</taxon>
        <taxon>Dietziaceae</taxon>
        <taxon>Dietzia</taxon>
    </lineage>
</organism>
<evidence type="ECO:0000256" key="12">
    <source>
        <dbReference type="RuleBase" id="RU364052"/>
    </source>
</evidence>
<dbReference type="PANTHER" id="PTHR42923:SF3">
    <property type="entry name" value="PROTOPORPHYRINOGEN OXIDASE"/>
    <property type="match status" value="1"/>
</dbReference>
<evidence type="ECO:0000256" key="11">
    <source>
        <dbReference type="ARBA" id="ARBA00023133"/>
    </source>
</evidence>
<keyword evidence="12" id="KW-0963">Cytoplasm</keyword>
<evidence type="ECO:0000256" key="8">
    <source>
        <dbReference type="ARBA" id="ARBA00022630"/>
    </source>
</evidence>
<protein>
    <recommendedName>
        <fullName evidence="7 12">Coproporphyrinogen III oxidase</fullName>
        <ecNumber evidence="6 12">1.3.3.15</ecNumber>
    </recommendedName>
</protein>
<evidence type="ECO:0000256" key="10">
    <source>
        <dbReference type="ARBA" id="ARBA00023002"/>
    </source>
</evidence>
<evidence type="ECO:0000313" key="14">
    <source>
        <dbReference type="EMBL" id="AWH92199.1"/>
    </source>
</evidence>
<evidence type="ECO:0000256" key="9">
    <source>
        <dbReference type="ARBA" id="ARBA00022827"/>
    </source>
</evidence>
<evidence type="ECO:0000256" key="7">
    <source>
        <dbReference type="ARBA" id="ARBA00019046"/>
    </source>
</evidence>
<dbReference type="InterPro" id="IPR002937">
    <property type="entry name" value="Amino_oxidase"/>
</dbReference>
<dbReference type="RefSeq" id="WP_108847446.1">
    <property type="nucleotide sequence ID" value="NZ_CP015449.1"/>
</dbReference>
<dbReference type="EMBL" id="CP015449">
    <property type="protein sequence ID" value="AWH92199.1"/>
    <property type="molecule type" value="Genomic_DNA"/>
</dbReference>
<reference evidence="14 15" key="1">
    <citation type="submission" date="2016-04" db="EMBL/GenBank/DDBJ databases">
        <title>Complete genome sequence of Dietzia lutea YIM 80766T, a strain isolated from desert soil in Egypt.</title>
        <authorList>
            <person name="Zhao J."/>
            <person name="Hu B."/>
            <person name="Geng S."/>
            <person name="Nie Y."/>
            <person name="Tang Y."/>
        </authorList>
    </citation>
    <scope>NUCLEOTIDE SEQUENCE [LARGE SCALE GENOMIC DNA]</scope>
    <source>
        <strain evidence="14 15">YIM 80766</strain>
    </source>
</reference>
<evidence type="ECO:0000256" key="5">
    <source>
        <dbReference type="ARBA" id="ARBA00008310"/>
    </source>
</evidence>
<dbReference type="SUPFAM" id="SSF54373">
    <property type="entry name" value="FAD-linked reductases, C-terminal domain"/>
    <property type="match status" value="1"/>
</dbReference>
<evidence type="ECO:0000256" key="6">
    <source>
        <dbReference type="ARBA" id="ARBA00012402"/>
    </source>
</evidence>
<evidence type="ECO:0000256" key="2">
    <source>
        <dbReference type="ARBA" id="ARBA00001974"/>
    </source>
</evidence>
<dbReference type="InterPro" id="IPR004572">
    <property type="entry name" value="Protoporphyrinogen_oxidase"/>
</dbReference>
<dbReference type="GO" id="GO:0005737">
    <property type="term" value="C:cytoplasm"/>
    <property type="evidence" value="ECO:0007669"/>
    <property type="project" value="UniProtKB-SubCell"/>
</dbReference>
<name>A0A2S1R7C6_9ACTN</name>
<comment type="function">
    <text evidence="3 12">Involved in coproporphyrin-dependent heme b biosynthesis. Catalyzes the oxidation of coproporphyrinogen III to coproporphyrin III.</text>
</comment>
<dbReference type="NCBIfam" id="TIGR00562">
    <property type="entry name" value="proto_IX_ox"/>
    <property type="match status" value="1"/>
</dbReference>
<gene>
    <name evidence="14" type="ORF">A6035_08490</name>
</gene>
<evidence type="ECO:0000313" key="15">
    <source>
        <dbReference type="Proteomes" id="UP000244928"/>
    </source>
</evidence>
<dbReference type="AlphaFoldDB" id="A0A2S1R7C6"/>
<dbReference type="GO" id="GO:0004729">
    <property type="term" value="F:oxygen-dependent protoporphyrinogen oxidase activity"/>
    <property type="evidence" value="ECO:0007669"/>
    <property type="project" value="UniProtKB-UniRule"/>
</dbReference>
<dbReference type="Proteomes" id="UP000244928">
    <property type="component" value="Chromosome"/>
</dbReference>
<proteinExistence type="inferred from homology"/>
<dbReference type="Gene3D" id="1.10.3110.10">
    <property type="entry name" value="protoporphyrinogen ix oxidase, domain 3"/>
    <property type="match status" value="1"/>
</dbReference>
<keyword evidence="9 12" id="KW-0274">FAD</keyword>
<evidence type="ECO:0000259" key="13">
    <source>
        <dbReference type="Pfam" id="PF01593"/>
    </source>
</evidence>
<keyword evidence="8 12" id="KW-0285">Flavoprotein</keyword>
<dbReference type="GO" id="GO:0006783">
    <property type="term" value="P:heme biosynthetic process"/>
    <property type="evidence" value="ECO:0007669"/>
    <property type="project" value="UniProtKB-UniRule"/>
</dbReference>
<keyword evidence="10 12" id="KW-0560">Oxidoreductase</keyword>
<evidence type="ECO:0000256" key="3">
    <source>
        <dbReference type="ARBA" id="ARBA00002185"/>
    </source>
</evidence>
<dbReference type="PANTHER" id="PTHR42923">
    <property type="entry name" value="PROTOPORPHYRINOGEN OXIDASE"/>
    <property type="match status" value="1"/>
</dbReference>
<evidence type="ECO:0000256" key="1">
    <source>
        <dbReference type="ARBA" id="ARBA00001755"/>
    </source>
</evidence>
<comment type="catalytic activity">
    <reaction evidence="1">
        <text>coproporphyrinogen III + 3 O2 = coproporphyrin III + 3 H2O2</text>
        <dbReference type="Rhea" id="RHEA:43436"/>
        <dbReference type="ChEBI" id="CHEBI:15379"/>
        <dbReference type="ChEBI" id="CHEBI:16240"/>
        <dbReference type="ChEBI" id="CHEBI:57309"/>
        <dbReference type="ChEBI" id="CHEBI:131725"/>
        <dbReference type="EC" id="1.3.3.15"/>
    </reaction>
    <physiologicalReaction direction="left-to-right" evidence="1">
        <dbReference type="Rhea" id="RHEA:43437"/>
    </physiologicalReaction>
</comment>
<comment type="pathway">
    <text evidence="4 12">Porphyrin-containing compound metabolism; protoheme biosynthesis.</text>
</comment>
<dbReference type="Gene3D" id="3.50.50.60">
    <property type="entry name" value="FAD/NAD(P)-binding domain"/>
    <property type="match status" value="1"/>
</dbReference>
<keyword evidence="11 12" id="KW-0350">Heme biosynthesis</keyword>
<dbReference type="KEGG" id="dlu:A6035_08490"/>
<sequence length="463" mass="47191">MTEASPRVVVVGGGLSGLTAAYQLSLDLPGAHVTVLEASAAPGGALHTVDFPSGPMELGAEAFIGRRPEASQLVAELGLTDSLRHPGTLGPAILTGGGAVPMPRGTLMGLPSDVDALSEVLGPAERAVAAREADLPLEWEPGSDVSLGALVAERFGHAVVARLVDPMLGGVYAAPSSRLGLRQVVPGLAEALDRGAPSLTAAARELTGNRTPGPVFATLDGGYRVLVDAIAAASGALIRTGARCTSLRREGDGYTLAVVGDRGSWVESADLVVVAIPVPHAAPLLTAAGGLDAGEQALSGIRTASSAVVALEVDRSADLPERSGILVATDEPVPFKAMTFTSHKWPHLDTRPGHLVRVSFGRLDDDEVLASDDASLTRMAESALGGLCGSAPTILHSRVRRWTDALAEIGPGHDARIAGVRAELAERLPGVELVGGATAGVGVPACIGSARAAARRLAAKWQD</sequence>
<dbReference type="EC" id="1.3.3.15" evidence="6 12"/>
<dbReference type="InterPro" id="IPR036188">
    <property type="entry name" value="FAD/NAD-bd_sf"/>
</dbReference>
<evidence type="ECO:0000256" key="4">
    <source>
        <dbReference type="ARBA" id="ARBA00004744"/>
    </source>
</evidence>
<dbReference type="SUPFAM" id="SSF51905">
    <property type="entry name" value="FAD/NAD(P)-binding domain"/>
    <property type="match status" value="1"/>
</dbReference>
<feature type="domain" description="Amine oxidase" evidence="13">
    <location>
        <begin position="15"/>
        <end position="457"/>
    </location>
</feature>
<comment type="similarity">
    <text evidence="5 12">Belongs to the protoporphyrinogen/coproporphyrinogen oxidase family. Coproporphyrinogen III oxidase subfamily.</text>
</comment>
<comment type="subcellular location">
    <subcellularLocation>
        <location evidence="12">Cytoplasm</location>
    </subcellularLocation>
</comment>
<dbReference type="Pfam" id="PF01593">
    <property type="entry name" value="Amino_oxidase"/>
    <property type="match status" value="1"/>
</dbReference>
<dbReference type="Gene3D" id="3.90.660.20">
    <property type="entry name" value="Protoporphyrinogen oxidase, mitochondrial, domain 2"/>
    <property type="match status" value="1"/>
</dbReference>
<comment type="cofactor">
    <cofactor evidence="2 12">
        <name>FAD</name>
        <dbReference type="ChEBI" id="CHEBI:57692"/>
    </cofactor>
</comment>